<dbReference type="RefSeq" id="WP_149112439.1">
    <property type="nucleotide sequence ID" value="NZ_CP042425.1"/>
</dbReference>
<evidence type="ECO:0000313" key="2">
    <source>
        <dbReference type="EMBL" id="QEL17885.1"/>
    </source>
</evidence>
<name>A0A5C1AGX3_9BACT</name>
<dbReference type="Proteomes" id="UP000324974">
    <property type="component" value="Chromosome"/>
</dbReference>
<sequence>MLTAEGCAARRQRLLERLQPTGPLLLGDPLHLRYFANLYVDPFSLGADYGALLLLKPDGEASLFYDARLPKSVDAVHVTSKTAVKWYDGVSPGQGPRRMILRPAVDAAGTGGRIHDSIADAMAPQLFGLIGEMRRAKDDDEVALISACCRAGEAGMAWARQNVKPGMTELDVYEGVFKACSDHAKQPVIVYGDFAVSPGSAKRGGAPTQKVIQPGETLILDFSVVISGYRSDYTNTLVVGAEPTADQQRLFDLCVLAMKAGERHLRAGVHGKDVYEAVRTVFKDAGVADAFPHHAGHGIGLAHPEAPFLVKQSLESLVAGDVVTLEPGLYVDGVGGIRVEHNYLVTETSFEQLSQHELTLK</sequence>
<evidence type="ECO:0000259" key="1">
    <source>
        <dbReference type="Pfam" id="PF00557"/>
    </source>
</evidence>
<keyword evidence="2" id="KW-0031">Aminopeptidase</keyword>
<accession>A0A5C1AGX3</accession>
<dbReference type="PANTHER" id="PTHR46112">
    <property type="entry name" value="AMINOPEPTIDASE"/>
    <property type="match status" value="1"/>
</dbReference>
<dbReference type="EMBL" id="CP042425">
    <property type="protein sequence ID" value="QEL17885.1"/>
    <property type="molecule type" value="Genomic_DNA"/>
</dbReference>
<dbReference type="KEGG" id="lrs:PX52LOC_04897"/>
<gene>
    <name evidence="2" type="ORF">PX52LOC_04897</name>
</gene>
<dbReference type="Pfam" id="PF00557">
    <property type="entry name" value="Peptidase_M24"/>
    <property type="match status" value="1"/>
</dbReference>
<dbReference type="InterPro" id="IPR000994">
    <property type="entry name" value="Pept_M24"/>
</dbReference>
<protein>
    <submittedName>
        <fullName evidence="2">Aminopeptidase P family protein</fullName>
    </submittedName>
</protein>
<evidence type="ECO:0000313" key="3">
    <source>
        <dbReference type="Proteomes" id="UP000324974"/>
    </source>
</evidence>
<dbReference type="SUPFAM" id="SSF55920">
    <property type="entry name" value="Creatinase/aminopeptidase"/>
    <property type="match status" value="1"/>
</dbReference>
<dbReference type="GO" id="GO:0004177">
    <property type="term" value="F:aminopeptidase activity"/>
    <property type="evidence" value="ECO:0007669"/>
    <property type="project" value="UniProtKB-KW"/>
</dbReference>
<organism evidence="2 3">
    <name type="scientific">Limnoglobus roseus</name>
    <dbReference type="NCBI Taxonomy" id="2598579"/>
    <lineage>
        <taxon>Bacteria</taxon>
        <taxon>Pseudomonadati</taxon>
        <taxon>Planctomycetota</taxon>
        <taxon>Planctomycetia</taxon>
        <taxon>Gemmatales</taxon>
        <taxon>Gemmataceae</taxon>
        <taxon>Limnoglobus</taxon>
    </lineage>
</organism>
<dbReference type="PANTHER" id="PTHR46112:SF8">
    <property type="entry name" value="CYTOPLASMIC PEPTIDASE PEPQ-RELATED"/>
    <property type="match status" value="1"/>
</dbReference>
<keyword evidence="2" id="KW-0645">Protease</keyword>
<keyword evidence="2" id="KW-0378">Hydrolase</keyword>
<dbReference type="InterPro" id="IPR050659">
    <property type="entry name" value="Peptidase_M24B"/>
</dbReference>
<dbReference type="AlphaFoldDB" id="A0A5C1AGX3"/>
<feature type="domain" description="Peptidase M24" evidence="1">
    <location>
        <begin position="144"/>
        <end position="347"/>
    </location>
</feature>
<dbReference type="OrthoDB" id="9806388at2"/>
<dbReference type="InterPro" id="IPR036005">
    <property type="entry name" value="Creatinase/aminopeptidase-like"/>
</dbReference>
<keyword evidence="3" id="KW-1185">Reference proteome</keyword>
<proteinExistence type="predicted"/>
<reference evidence="3" key="1">
    <citation type="submission" date="2019-08" db="EMBL/GenBank/DDBJ databases">
        <title>Limnoglobus roseus gen. nov., sp. nov., a novel freshwater planctomycete with a giant genome from the family Gemmataceae.</title>
        <authorList>
            <person name="Kulichevskaya I.S."/>
            <person name="Naumoff D.G."/>
            <person name="Miroshnikov K."/>
            <person name="Ivanova A."/>
            <person name="Philippov D.A."/>
            <person name="Hakobyan A."/>
            <person name="Rijpstra I.C."/>
            <person name="Sinninghe Damste J.S."/>
            <person name="Liesack W."/>
            <person name="Dedysh S.N."/>
        </authorList>
    </citation>
    <scope>NUCLEOTIDE SEQUENCE [LARGE SCALE GENOMIC DNA]</scope>
    <source>
        <strain evidence="3">PX52</strain>
    </source>
</reference>
<dbReference type="Gene3D" id="3.90.230.10">
    <property type="entry name" value="Creatinase/methionine aminopeptidase superfamily"/>
    <property type="match status" value="1"/>
</dbReference>